<dbReference type="Gene3D" id="2.60.120.1140">
    <property type="entry name" value="Protein of unknown function DUF192"/>
    <property type="match status" value="1"/>
</dbReference>
<gene>
    <name evidence="1" type="ORF">A7978_03330</name>
</gene>
<sequence>MILRALFALIFYISCANHVYDKEIIINDTKFFVKLALDEVTRAKGYMGTESINENNGMLFIFKEEKNLSFWMKDTPVPLEIAYINSVGVIKEIYSLVPFSQRVVNSRYKVKYALEVPEGSFSKFKIKVGDRVKFNFDVNSLNVE</sequence>
<dbReference type="AlphaFoldDB" id="A0A172XC62"/>
<dbReference type="PANTHER" id="PTHR37953">
    <property type="entry name" value="UPF0127 PROTEIN MJ1496"/>
    <property type="match status" value="1"/>
</dbReference>
<dbReference type="InterPro" id="IPR038695">
    <property type="entry name" value="Saro_0823-like_sf"/>
</dbReference>
<dbReference type="PANTHER" id="PTHR37953:SF1">
    <property type="entry name" value="UPF0127 PROTEIN MJ1496"/>
    <property type="match status" value="1"/>
</dbReference>
<proteinExistence type="predicted"/>
<evidence type="ECO:0008006" key="3">
    <source>
        <dbReference type="Google" id="ProtNLM"/>
    </source>
</evidence>
<protein>
    <recommendedName>
        <fullName evidence="3">DUF192 domain-containing protein</fullName>
    </recommendedName>
</protein>
<name>A0A172XC62_BORTU</name>
<reference evidence="1 2" key="1">
    <citation type="submission" date="2016-05" db="EMBL/GenBank/DDBJ databases">
        <title>Chromosome and linear plasmid sequence of a 2015 human isolate of tick-borne relapsing fever spirochete, Borrelia turicatae.</title>
        <authorList>
            <person name="Kingry L.C."/>
            <person name="Dhwani B."/>
            <person name="Replogle A."/>
            <person name="Sexton C."/>
            <person name="Rowe L."/>
            <person name="Stermole B.M."/>
            <person name="Christensen A.M."/>
            <person name="Schriefer M.E."/>
        </authorList>
    </citation>
    <scope>NUCLEOTIDE SEQUENCE [LARGE SCALE GENOMIC DNA]</scope>
    <source>
        <strain evidence="1 2">BTE5EL</strain>
    </source>
</reference>
<dbReference type="RefSeq" id="WP_011772598.1">
    <property type="nucleotide sequence ID" value="NZ_CP015629.1"/>
</dbReference>
<dbReference type="Pfam" id="PF02643">
    <property type="entry name" value="DUF192"/>
    <property type="match status" value="1"/>
</dbReference>
<organism evidence="1 2">
    <name type="scientific">Borrelia turicatae</name>
    <dbReference type="NCBI Taxonomy" id="142"/>
    <lineage>
        <taxon>Bacteria</taxon>
        <taxon>Pseudomonadati</taxon>
        <taxon>Spirochaetota</taxon>
        <taxon>Spirochaetia</taxon>
        <taxon>Spirochaetales</taxon>
        <taxon>Borreliaceae</taxon>
        <taxon>Borrelia</taxon>
    </lineage>
</organism>
<evidence type="ECO:0000313" key="1">
    <source>
        <dbReference type="EMBL" id="ANF34117.1"/>
    </source>
</evidence>
<dbReference type="EMBL" id="CP015629">
    <property type="protein sequence ID" value="ANF34117.1"/>
    <property type="molecule type" value="Genomic_DNA"/>
</dbReference>
<accession>A0A172XC62</accession>
<evidence type="ECO:0000313" key="2">
    <source>
        <dbReference type="Proteomes" id="UP000264231"/>
    </source>
</evidence>
<dbReference type="InterPro" id="IPR003795">
    <property type="entry name" value="DUF192"/>
</dbReference>
<dbReference type="Proteomes" id="UP000264231">
    <property type="component" value="Chromosome"/>
</dbReference>
<dbReference type="OMA" id="SMWMKNT"/>